<feature type="repeat" description="WD" evidence="4">
    <location>
        <begin position="183"/>
        <end position="215"/>
    </location>
</feature>
<evidence type="ECO:0000313" key="8">
    <source>
        <dbReference type="Proteomes" id="UP000230233"/>
    </source>
</evidence>
<protein>
    <recommendedName>
        <fullName evidence="9">Anaphase-promoting complex subunit 4 WD40 domain-containing protein</fullName>
    </recommendedName>
</protein>
<evidence type="ECO:0000313" key="7">
    <source>
        <dbReference type="EMBL" id="PIC53311.1"/>
    </source>
</evidence>
<dbReference type="Pfam" id="PF23335">
    <property type="entry name" value="Beta-prop_IFT80_2nd"/>
    <property type="match status" value="1"/>
</dbReference>
<dbReference type="InterPro" id="IPR001680">
    <property type="entry name" value="WD40_rpt"/>
</dbReference>
<dbReference type="Proteomes" id="UP000230233">
    <property type="component" value="Chromosome I"/>
</dbReference>
<dbReference type="OrthoDB" id="408728at2759"/>
<dbReference type="PANTHER" id="PTHR24098">
    <property type="entry name" value="OUTER SEGMENT 5"/>
    <property type="match status" value="1"/>
</dbReference>
<dbReference type="FunFam" id="2.130.10.10:FF:000298">
    <property type="entry name" value="Intraflagellar transport 80 homolog (Chlamydomonas)"/>
    <property type="match status" value="1"/>
</dbReference>
<dbReference type="GO" id="GO:0060271">
    <property type="term" value="P:cilium assembly"/>
    <property type="evidence" value="ECO:0007669"/>
    <property type="project" value="TreeGrafter"/>
</dbReference>
<comment type="caution">
    <text evidence="7">The sequence shown here is derived from an EMBL/GenBank/DDBJ whole genome shotgun (WGS) entry which is preliminary data.</text>
</comment>
<dbReference type="InterPro" id="IPR036322">
    <property type="entry name" value="WD40_repeat_dom_sf"/>
</dbReference>
<evidence type="ECO:0000256" key="2">
    <source>
        <dbReference type="ARBA" id="ARBA00023069"/>
    </source>
</evidence>
<dbReference type="InterPro" id="IPR015943">
    <property type="entry name" value="WD40/YVTN_repeat-like_dom_sf"/>
</dbReference>
<name>A0A2G5VNQ2_9PELO</name>
<dbReference type="InterPro" id="IPR056456">
    <property type="entry name" value="Beta-prop_IFT80_2nd"/>
</dbReference>
<sequence length="761" mass="84711">MKLKLSTSRKARHSEMVCGVGWIGTEAILSAGDDHNFLLTNTQNNDSQQILSMPETFYPTSLHIFPRSQASKGGQNDVFAVSTSDGKLNILSRSGKMEKVVDAHNGAALCCRWNSDGTGLLSCGEDGFVKMWSRNGMLRSVLAQFATAVYCVAWDSTSSNVLYCNGDQCYIKSLKMQVAPLKWKAHDGIILCCDWSPTAALIVTGAEDLKFKVWDGFGQILFNSSVHDYPITSVAWTSDGSLFAVGSHNILRLCDKSGWSHSLEKMNSGSVMSMSWSPDGTQLAVGTAAGLVFHAHIIDKRLSYDEFEIVQTQKQVIEVRDVSSEVSKETLETKDRISRMSILYKYLIVVTSSHIYIYSSKNWNTPTMIEYTERTVNIIVQCEKIFLVSDGLTITTFTYEGRKLINLNPPGQVMALLDERKIDLANDTLVVRDRADNKVLHFFDPTTGKAQGDGNLKHEHDIVELTVNQCGSLNERNVAFRDHIGAVYVAMVKTFGVSQRLVKIGSLVEQLVFNDVTNMLCGISEGKIVVWPLPNIAFSDRNLLQKSLIQKTIGSMGKFPQLANFAGNTIVIRKSDGCLVPTGILPFYGTLITMASSSKWDQAIRLCRSVGNDTLWATLASLAVIHKNMASMEIAYAALEDDEKVSMINEIKDKTDKDVRQALQVVLTGKLAEADTILERNGQGFRAMMLNIQMFKWKRALVLAGKDKDWMEVVMGYREKYLKNCGQKETDPQFLKMMSEVEIDWVHIRETIAAEKAKGTY</sequence>
<dbReference type="AlphaFoldDB" id="A0A2G5VNQ2"/>
<dbReference type="EMBL" id="PDUG01000001">
    <property type="protein sequence ID" value="PIC53311.1"/>
    <property type="molecule type" value="Genomic_DNA"/>
</dbReference>
<evidence type="ECO:0000256" key="3">
    <source>
        <dbReference type="ARBA" id="ARBA00023273"/>
    </source>
</evidence>
<evidence type="ECO:0008006" key="9">
    <source>
        <dbReference type="Google" id="ProtNLM"/>
    </source>
</evidence>
<keyword evidence="4" id="KW-0853">WD repeat</keyword>
<dbReference type="FunFam" id="2.130.10.10:FF:001470">
    <property type="entry name" value="Protein CBR-CHE-2"/>
    <property type="match status" value="1"/>
</dbReference>
<evidence type="ECO:0000256" key="4">
    <source>
        <dbReference type="PROSITE-ProRule" id="PRU00221"/>
    </source>
</evidence>
<keyword evidence="2" id="KW-0969">Cilium</keyword>
<evidence type="ECO:0000259" key="5">
    <source>
        <dbReference type="Pfam" id="PF23335"/>
    </source>
</evidence>
<keyword evidence="8" id="KW-1185">Reference proteome</keyword>
<dbReference type="Pfam" id="PF00400">
    <property type="entry name" value="WD40"/>
    <property type="match status" value="4"/>
</dbReference>
<dbReference type="PROSITE" id="PS50082">
    <property type="entry name" value="WD_REPEATS_2"/>
    <property type="match status" value="2"/>
</dbReference>
<dbReference type="PROSITE" id="PS50294">
    <property type="entry name" value="WD_REPEATS_REGION"/>
    <property type="match status" value="2"/>
</dbReference>
<feature type="repeat" description="WD" evidence="4">
    <location>
        <begin position="101"/>
        <end position="133"/>
    </location>
</feature>
<dbReference type="Pfam" id="PF23387">
    <property type="entry name" value="TPR_IFT80_172"/>
    <property type="match status" value="1"/>
</dbReference>
<dbReference type="InterPro" id="IPR056157">
    <property type="entry name" value="TPR_IFT80_172_dom"/>
</dbReference>
<gene>
    <name evidence="7" type="primary">Cni-che-2</name>
    <name evidence="7" type="synonym">Cnig_chr_I.g3068</name>
    <name evidence="7" type="ORF">B9Z55_003068</name>
</gene>
<dbReference type="GO" id="GO:0005929">
    <property type="term" value="C:cilium"/>
    <property type="evidence" value="ECO:0007669"/>
    <property type="project" value="UniProtKB-SubCell"/>
</dbReference>
<organism evidence="7 8">
    <name type="scientific">Caenorhabditis nigoni</name>
    <dbReference type="NCBI Taxonomy" id="1611254"/>
    <lineage>
        <taxon>Eukaryota</taxon>
        <taxon>Metazoa</taxon>
        <taxon>Ecdysozoa</taxon>
        <taxon>Nematoda</taxon>
        <taxon>Chromadorea</taxon>
        <taxon>Rhabditida</taxon>
        <taxon>Rhabditina</taxon>
        <taxon>Rhabditomorpha</taxon>
        <taxon>Rhabditoidea</taxon>
        <taxon>Rhabditidae</taxon>
        <taxon>Peloderinae</taxon>
        <taxon>Caenorhabditis</taxon>
    </lineage>
</organism>
<reference evidence="8" key="1">
    <citation type="submission" date="2017-10" db="EMBL/GenBank/DDBJ databases">
        <title>Rapid genome shrinkage in a self-fertile nematode reveals novel sperm competition proteins.</title>
        <authorList>
            <person name="Yin D."/>
            <person name="Schwarz E.M."/>
            <person name="Thomas C.G."/>
            <person name="Felde R.L."/>
            <person name="Korf I.F."/>
            <person name="Cutter A.D."/>
            <person name="Schartner C.M."/>
            <person name="Ralston E.J."/>
            <person name="Meyer B.J."/>
            <person name="Haag E.S."/>
        </authorList>
    </citation>
    <scope>NUCLEOTIDE SEQUENCE [LARGE SCALE GENOMIC DNA]</scope>
    <source>
        <strain evidence="8">JU1422</strain>
    </source>
</reference>
<feature type="domain" description="IFT80/172/WDR35 TPR" evidence="6">
    <location>
        <begin position="615"/>
        <end position="758"/>
    </location>
</feature>
<accession>A0A2G5VNQ2</accession>
<dbReference type="SUPFAM" id="SSF50978">
    <property type="entry name" value="WD40 repeat-like"/>
    <property type="match status" value="2"/>
</dbReference>
<evidence type="ECO:0000256" key="1">
    <source>
        <dbReference type="ARBA" id="ARBA00004138"/>
    </source>
</evidence>
<feature type="domain" description="IFT80 second beta-propeller" evidence="5">
    <location>
        <begin position="299"/>
        <end position="587"/>
    </location>
</feature>
<dbReference type="GO" id="GO:0030992">
    <property type="term" value="C:intraciliary transport particle B"/>
    <property type="evidence" value="ECO:0007669"/>
    <property type="project" value="TreeGrafter"/>
</dbReference>
<dbReference type="STRING" id="1611254.A0A2G5VNQ2"/>
<dbReference type="PANTHER" id="PTHR24098:SF0">
    <property type="entry name" value="OUTER SEGMENT 5"/>
    <property type="match status" value="1"/>
</dbReference>
<keyword evidence="3" id="KW-0966">Cell projection</keyword>
<proteinExistence type="predicted"/>
<evidence type="ECO:0000259" key="6">
    <source>
        <dbReference type="Pfam" id="PF23387"/>
    </source>
</evidence>
<comment type="subcellular location">
    <subcellularLocation>
        <location evidence="1">Cell projection</location>
        <location evidence="1">Cilium</location>
    </subcellularLocation>
</comment>
<dbReference type="Gene3D" id="2.130.10.10">
    <property type="entry name" value="YVTN repeat-like/Quinoprotein amine dehydrogenase"/>
    <property type="match status" value="2"/>
</dbReference>
<dbReference type="SMART" id="SM00320">
    <property type="entry name" value="WD40"/>
    <property type="match status" value="6"/>
</dbReference>